<proteinExistence type="predicted"/>
<feature type="domain" description="RRM" evidence="4">
    <location>
        <begin position="414"/>
        <end position="488"/>
    </location>
</feature>
<name>A0A8X6JMQ7_TRICU</name>
<evidence type="ECO:0000313" key="6">
    <source>
        <dbReference type="Proteomes" id="UP000887116"/>
    </source>
</evidence>
<dbReference type="Pfam" id="PF00076">
    <property type="entry name" value="RRM_1"/>
    <property type="match status" value="2"/>
</dbReference>
<sequence length="724" mass="81320">MVKKRATPSKRGQAKKAFEVDNDYDSDFDGDSGEEMVVQKTPKNKTPQGQNSQSMSAKKVNFELSGKKTPGKTPQKNNSFIGKKQPTPVAKGMKGVQKKKPQSEEMDDDDDEDDDDFELDMDEDDSDDDEEEEQIQKQKSNSKQLMKLNPKQTPKGKSSSKDFDGDSDEEMVVQKTPQGRNSQSMSAKKVKTPGKIPQKNNSFIGKKQLTPVAKGMKGNKGLQKKKPLGEKMDDDEEEDDSDFELDMDDIDMSDDDEDCENMDDVDDEDDEEGEEQAQIQKQKSNSKQERNDVKTQKKIKDADKSEEPQMPISRMGTKQHISDGEWNLALFVGNLPIDVNRDELKALSSDILDVVVPQRFRRFAHLIFASEEKVDANYKTLQGKELRGHLLNIDYTGAKSKNFHPKIKEEQNLKSLYVGNIPIGVTLDELKALSSDIEDVYMSPKSETNRNPYAFIRFASEEKADANCKALQGVKLKGQVLKIDYAGHRGSKMASSNALQLCIRQIPLSATLGDVATHFPKATQVAFNKSTGLRTAFVTFFKQEDAAEAFNLKEIEIDGHMLNLKEYHSAPYFSSKSKREDFKNFKHERKGNFRKRCASPPAKSVSPPAKRLVESLPERPVTPLERVDPSVLMTGAHVEVTSHLPTPPLMTRCNKSTQAYSSHLELGKRLLEQPPFLPNKKLAIQPKTPAQPIHTIVLFVPDHHPLLKSGMCRSILHPVKNVNK</sequence>
<keyword evidence="6" id="KW-1185">Reference proteome</keyword>
<feature type="region of interest" description="Disordered" evidence="3">
    <location>
        <begin position="1"/>
        <end position="318"/>
    </location>
</feature>
<evidence type="ECO:0000256" key="3">
    <source>
        <dbReference type="SAM" id="MobiDB-lite"/>
    </source>
</evidence>
<accession>A0A8X6JMQ7</accession>
<feature type="compositionally biased region" description="Acidic residues" evidence="3">
    <location>
        <begin position="232"/>
        <end position="275"/>
    </location>
</feature>
<reference evidence="5" key="1">
    <citation type="submission" date="2020-07" db="EMBL/GenBank/DDBJ databases">
        <title>Multicomponent nature underlies the extraordinary mechanical properties of spider dragline silk.</title>
        <authorList>
            <person name="Kono N."/>
            <person name="Nakamura H."/>
            <person name="Mori M."/>
            <person name="Yoshida Y."/>
            <person name="Ohtoshi R."/>
            <person name="Malay A.D."/>
            <person name="Moran D.A.P."/>
            <person name="Tomita M."/>
            <person name="Numata K."/>
            <person name="Arakawa K."/>
        </authorList>
    </citation>
    <scope>NUCLEOTIDE SEQUENCE</scope>
</reference>
<feature type="compositionally biased region" description="Polar residues" evidence="3">
    <location>
        <begin position="175"/>
        <end position="186"/>
    </location>
</feature>
<evidence type="ECO:0000256" key="1">
    <source>
        <dbReference type="ARBA" id="ARBA00022884"/>
    </source>
</evidence>
<feature type="compositionally biased region" description="Basic residues" evidence="3">
    <location>
        <begin position="1"/>
        <end position="14"/>
    </location>
</feature>
<feature type="domain" description="RRM" evidence="4">
    <location>
        <begin position="328"/>
        <end position="398"/>
    </location>
</feature>
<feature type="compositionally biased region" description="Acidic residues" evidence="3">
    <location>
        <begin position="104"/>
        <end position="133"/>
    </location>
</feature>
<feature type="compositionally biased region" description="Polar residues" evidence="3">
    <location>
        <begin position="44"/>
        <end position="56"/>
    </location>
</feature>
<dbReference type="EMBL" id="BMAO01036738">
    <property type="protein sequence ID" value="GFR12801.1"/>
    <property type="molecule type" value="Genomic_DNA"/>
</dbReference>
<dbReference type="Gene3D" id="3.30.70.330">
    <property type="match status" value="3"/>
</dbReference>
<dbReference type="GO" id="GO:0003723">
    <property type="term" value="F:RNA binding"/>
    <property type="evidence" value="ECO:0007669"/>
    <property type="project" value="UniProtKB-UniRule"/>
</dbReference>
<evidence type="ECO:0000256" key="2">
    <source>
        <dbReference type="PROSITE-ProRule" id="PRU00176"/>
    </source>
</evidence>
<evidence type="ECO:0000259" key="4">
    <source>
        <dbReference type="PROSITE" id="PS50102"/>
    </source>
</evidence>
<comment type="caution">
    <text evidence="5">The sequence shown here is derived from an EMBL/GenBank/DDBJ whole genome shotgun (WGS) entry which is preliminary data.</text>
</comment>
<dbReference type="OrthoDB" id="6437583at2759"/>
<dbReference type="AlphaFoldDB" id="A0A8X6JMQ7"/>
<gene>
    <name evidence="5" type="primary">NCL1_46813</name>
    <name evidence="5" type="ORF">TNCT_730932</name>
</gene>
<dbReference type="CDD" id="cd00590">
    <property type="entry name" value="RRM_SF"/>
    <property type="match status" value="1"/>
</dbReference>
<dbReference type="InterPro" id="IPR035979">
    <property type="entry name" value="RBD_domain_sf"/>
</dbReference>
<dbReference type="SUPFAM" id="SSF54928">
    <property type="entry name" value="RNA-binding domain, RBD"/>
    <property type="match status" value="3"/>
</dbReference>
<dbReference type="InterPro" id="IPR012677">
    <property type="entry name" value="Nucleotide-bd_a/b_plait_sf"/>
</dbReference>
<dbReference type="PANTHER" id="PTHR15241:SF304">
    <property type="entry name" value="RRM DOMAIN-CONTAINING PROTEIN"/>
    <property type="match status" value="1"/>
</dbReference>
<dbReference type="PANTHER" id="PTHR15241">
    <property type="entry name" value="TRANSFORMER-2-RELATED"/>
    <property type="match status" value="1"/>
</dbReference>
<dbReference type="PROSITE" id="PS50102">
    <property type="entry name" value="RRM"/>
    <property type="match status" value="2"/>
</dbReference>
<keyword evidence="1 2" id="KW-0694">RNA-binding</keyword>
<dbReference type="SMART" id="SM00360">
    <property type="entry name" value="RRM"/>
    <property type="match status" value="3"/>
</dbReference>
<protein>
    <submittedName>
        <fullName evidence="5">Multiple RNA-binding domain-containing protein 1</fullName>
    </submittedName>
</protein>
<evidence type="ECO:0000313" key="5">
    <source>
        <dbReference type="EMBL" id="GFR12801.1"/>
    </source>
</evidence>
<dbReference type="Proteomes" id="UP000887116">
    <property type="component" value="Unassembled WGS sequence"/>
</dbReference>
<organism evidence="5 6">
    <name type="scientific">Trichonephila clavata</name>
    <name type="common">Joro spider</name>
    <name type="synonym">Nephila clavata</name>
    <dbReference type="NCBI Taxonomy" id="2740835"/>
    <lineage>
        <taxon>Eukaryota</taxon>
        <taxon>Metazoa</taxon>
        <taxon>Ecdysozoa</taxon>
        <taxon>Arthropoda</taxon>
        <taxon>Chelicerata</taxon>
        <taxon>Arachnida</taxon>
        <taxon>Araneae</taxon>
        <taxon>Araneomorphae</taxon>
        <taxon>Entelegynae</taxon>
        <taxon>Araneoidea</taxon>
        <taxon>Nephilidae</taxon>
        <taxon>Trichonephila</taxon>
    </lineage>
</organism>
<dbReference type="InterPro" id="IPR000504">
    <property type="entry name" value="RRM_dom"/>
</dbReference>
<feature type="compositionally biased region" description="Basic and acidic residues" evidence="3">
    <location>
        <begin position="286"/>
        <end position="307"/>
    </location>
</feature>
<feature type="compositionally biased region" description="Acidic residues" evidence="3">
    <location>
        <begin position="20"/>
        <end position="34"/>
    </location>
</feature>